<evidence type="ECO:0000313" key="1">
    <source>
        <dbReference type="EMBL" id="KGN45639.1"/>
    </source>
</evidence>
<dbReference type="Gene3D" id="3.70.10.10">
    <property type="match status" value="1"/>
</dbReference>
<keyword evidence="2" id="KW-1185">Reference proteome</keyword>
<dbReference type="AlphaFoldDB" id="A0A0A0K9W8"/>
<gene>
    <name evidence="1" type="ORF">Csa_6G002330</name>
</gene>
<sequence>MAMLKFRVNPLSGLLNPTPVLSHLGEEVDIRVSPLKLSLMLPNFSPSFIAGLQMTHEFFNLYISDRTYQFRFSLRKFYTFMYRMELQGFSSMLFTVDMKRLLSVYLTFENNNAKRERRRLKLLAYDLDLDGDIEYTTFVSIDSRDFRRIASELNSRSVSVTFTNSRVNFFNKNKEITFSKEENQCVIGGVEEGEEFRFIITVHPLVFFLDLSSQSKRVWFLMQRDFSCIMILPLGLWQQFWVYFPSQCHIHIPLFD</sequence>
<organism evidence="1 2">
    <name type="scientific">Cucumis sativus</name>
    <name type="common">Cucumber</name>
    <dbReference type="NCBI Taxonomy" id="3659"/>
    <lineage>
        <taxon>Eukaryota</taxon>
        <taxon>Viridiplantae</taxon>
        <taxon>Streptophyta</taxon>
        <taxon>Embryophyta</taxon>
        <taxon>Tracheophyta</taxon>
        <taxon>Spermatophyta</taxon>
        <taxon>Magnoliopsida</taxon>
        <taxon>eudicotyledons</taxon>
        <taxon>Gunneridae</taxon>
        <taxon>Pentapetalae</taxon>
        <taxon>rosids</taxon>
        <taxon>fabids</taxon>
        <taxon>Cucurbitales</taxon>
        <taxon>Cucurbitaceae</taxon>
        <taxon>Benincaseae</taxon>
        <taxon>Cucumis</taxon>
    </lineage>
</organism>
<protein>
    <submittedName>
        <fullName evidence="1">Uncharacterized protein</fullName>
    </submittedName>
</protein>
<proteinExistence type="predicted"/>
<reference evidence="1 2" key="4">
    <citation type="journal article" date="2011" name="BMC Genomics">
        <title>RNA-Seq improves annotation of protein-coding genes in the cucumber genome.</title>
        <authorList>
            <person name="Li Z."/>
            <person name="Zhang Z."/>
            <person name="Yan P."/>
            <person name="Huang S."/>
            <person name="Fei Z."/>
            <person name="Lin K."/>
        </authorList>
    </citation>
    <scope>NUCLEOTIDE SEQUENCE [LARGE SCALE GENOMIC DNA]</scope>
    <source>
        <strain evidence="2">cv. 9930</strain>
    </source>
</reference>
<reference evidence="1 2" key="1">
    <citation type="journal article" date="2009" name="Nat. Genet.">
        <title>The genome of the cucumber, Cucumis sativus L.</title>
        <authorList>
            <person name="Huang S."/>
            <person name="Li R."/>
            <person name="Zhang Z."/>
            <person name="Li L."/>
            <person name="Gu X."/>
            <person name="Fan W."/>
            <person name="Lucas W.J."/>
            <person name="Wang X."/>
            <person name="Xie B."/>
            <person name="Ni P."/>
            <person name="Ren Y."/>
            <person name="Zhu H."/>
            <person name="Li J."/>
            <person name="Lin K."/>
            <person name="Jin W."/>
            <person name="Fei Z."/>
            <person name="Li G."/>
            <person name="Staub J."/>
            <person name="Kilian A."/>
            <person name="van der Vossen E.A."/>
            <person name="Wu Y."/>
            <person name="Guo J."/>
            <person name="He J."/>
            <person name="Jia Z."/>
            <person name="Ren Y."/>
            <person name="Tian G."/>
            <person name="Lu Y."/>
            <person name="Ruan J."/>
            <person name="Qian W."/>
            <person name="Wang M."/>
            <person name="Huang Q."/>
            <person name="Li B."/>
            <person name="Xuan Z."/>
            <person name="Cao J."/>
            <person name="Asan"/>
            <person name="Wu Z."/>
            <person name="Zhang J."/>
            <person name="Cai Q."/>
            <person name="Bai Y."/>
            <person name="Zhao B."/>
            <person name="Han Y."/>
            <person name="Li Y."/>
            <person name="Li X."/>
            <person name="Wang S."/>
            <person name="Shi Q."/>
            <person name="Liu S."/>
            <person name="Cho W.K."/>
            <person name="Kim J.Y."/>
            <person name="Xu Y."/>
            <person name="Heller-Uszynska K."/>
            <person name="Miao H."/>
            <person name="Cheng Z."/>
            <person name="Zhang S."/>
            <person name="Wu J."/>
            <person name="Yang Y."/>
            <person name="Kang H."/>
            <person name="Li M."/>
            <person name="Liang H."/>
            <person name="Ren X."/>
            <person name="Shi Z."/>
            <person name="Wen M."/>
            <person name="Jian M."/>
            <person name="Yang H."/>
            <person name="Zhang G."/>
            <person name="Yang Z."/>
            <person name="Chen R."/>
            <person name="Liu S."/>
            <person name="Li J."/>
            <person name="Ma L."/>
            <person name="Liu H."/>
            <person name="Zhou Y."/>
            <person name="Zhao J."/>
            <person name="Fang X."/>
            <person name="Li G."/>
            <person name="Fang L."/>
            <person name="Li Y."/>
            <person name="Liu D."/>
            <person name="Zheng H."/>
            <person name="Zhang Y."/>
            <person name="Qin N."/>
            <person name="Li Z."/>
            <person name="Yang G."/>
            <person name="Yang S."/>
            <person name="Bolund L."/>
            <person name="Kristiansen K."/>
            <person name="Zheng H."/>
            <person name="Li S."/>
            <person name="Zhang X."/>
            <person name="Yang H."/>
            <person name="Wang J."/>
            <person name="Sun R."/>
            <person name="Zhang B."/>
            <person name="Jiang S."/>
            <person name="Wang J."/>
            <person name="Du Y."/>
            <person name="Li S."/>
        </authorList>
    </citation>
    <scope>NUCLEOTIDE SEQUENCE [LARGE SCALE GENOMIC DNA]</scope>
    <source>
        <strain evidence="2">cv. 9930</strain>
    </source>
</reference>
<dbReference type="Proteomes" id="UP000029981">
    <property type="component" value="Chromosome 6"/>
</dbReference>
<dbReference type="EMBL" id="CM002927">
    <property type="protein sequence ID" value="KGN45639.1"/>
    <property type="molecule type" value="Genomic_DNA"/>
</dbReference>
<dbReference type="Gramene" id="KGN45639">
    <property type="protein sequence ID" value="KGN45639"/>
    <property type="gene ID" value="Csa_6G002330"/>
</dbReference>
<name>A0A0A0K9W8_CUCSA</name>
<reference evidence="1 2" key="3">
    <citation type="journal article" date="2010" name="BMC Genomics">
        <title>Transcriptome sequencing and comparative analysis of cucumber flowers with different sex types.</title>
        <authorList>
            <person name="Guo S."/>
            <person name="Zheng Y."/>
            <person name="Joung J.G."/>
            <person name="Liu S."/>
            <person name="Zhang Z."/>
            <person name="Crasta O.R."/>
            <person name="Sobral B.W."/>
            <person name="Xu Y."/>
            <person name="Huang S."/>
            <person name="Fei Z."/>
        </authorList>
    </citation>
    <scope>NUCLEOTIDE SEQUENCE [LARGE SCALE GENOMIC DNA]</scope>
    <source>
        <strain evidence="2">cv. 9930</strain>
    </source>
</reference>
<accession>A0A0A0K9W8</accession>
<reference evidence="1 2" key="2">
    <citation type="journal article" date="2009" name="PLoS ONE">
        <title>An integrated genetic and cytogenetic map of the cucumber genome.</title>
        <authorList>
            <person name="Ren Y."/>
            <person name="Zhang Z."/>
            <person name="Liu J."/>
            <person name="Staub J.E."/>
            <person name="Han Y."/>
            <person name="Cheng Z."/>
            <person name="Li X."/>
            <person name="Lu J."/>
            <person name="Miao H."/>
            <person name="Kang H."/>
            <person name="Xie B."/>
            <person name="Gu X."/>
            <person name="Wang X."/>
            <person name="Du Y."/>
            <person name="Jin W."/>
            <person name="Huang S."/>
        </authorList>
    </citation>
    <scope>NUCLEOTIDE SEQUENCE [LARGE SCALE GENOMIC DNA]</scope>
    <source>
        <strain evidence="2">cv. 9930</strain>
    </source>
</reference>
<evidence type="ECO:0000313" key="2">
    <source>
        <dbReference type="Proteomes" id="UP000029981"/>
    </source>
</evidence>